<gene>
    <name evidence="1" type="ORF">KSP39_PZI010309</name>
</gene>
<dbReference type="Proteomes" id="UP001418222">
    <property type="component" value="Unassembled WGS sequence"/>
</dbReference>
<dbReference type="EMBL" id="JBBWWQ010000008">
    <property type="protein sequence ID" value="KAK8941125.1"/>
    <property type="molecule type" value="Genomic_DNA"/>
</dbReference>
<keyword evidence="2" id="KW-1185">Reference proteome</keyword>
<name>A0AAP0BK74_9ASPA</name>
<proteinExistence type="predicted"/>
<protein>
    <submittedName>
        <fullName evidence="1">Uncharacterized protein</fullName>
    </submittedName>
</protein>
<evidence type="ECO:0000313" key="2">
    <source>
        <dbReference type="Proteomes" id="UP001418222"/>
    </source>
</evidence>
<evidence type="ECO:0000313" key="1">
    <source>
        <dbReference type="EMBL" id="KAK8941125.1"/>
    </source>
</evidence>
<reference evidence="1 2" key="1">
    <citation type="journal article" date="2022" name="Nat. Plants">
        <title>Genomes of leafy and leafless Platanthera orchids illuminate the evolution of mycoheterotrophy.</title>
        <authorList>
            <person name="Li M.H."/>
            <person name="Liu K.W."/>
            <person name="Li Z."/>
            <person name="Lu H.C."/>
            <person name="Ye Q.L."/>
            <person name="Zhang D."/>
            <person name="Wang J.Y."/>
            <person name="Li Y.F."/>
            <person name="Zhong Z.M."/>
            <person name="Liu X."/>
            <person name="Yu X."/>
            <person name="Liu D.K."/>
            <person name="Tu X.D."/>
            <person name="Liu B."/>
            <person name="Hao Y."/>
            <person name="Liao X.Y."/>
            <person name="Jiang Y.T."/>
            <person name="Sun W.H."/>
            <person name="Chen J."/>
            <person name="Chen Y.Q."/>
            <person name="Ai Y."/>
            <person name="Zhai J.W."/>
            <person name="Wu S.S."/>
            <person name="Zhou Z."/>
            <person name="Hsiao Y.Y."/>
            <person name="Wu W.L."/>
            <person name="Chen Y.Y."/>
            <person name="Lin Y.F."/>
            <person name="Hsu J.L."/>
            <person name="Li C.Y."/>
            <person name="Wang Z.W."/>
            <person name="Zhao X."/>
            <person name="Zhong W.Y."/>
            <person name="Ma X.K."/>
            <person name="Ma L."/>
            <person name="Huang J."/>
            <person name="Chen G.Z."/>
            <person name="Huang M.Z."/>
            <person name="Huang L."/>
            <person name="Peng D.H."/>
            <person name="Luo Y.B."/>
            <person name="Zou S.Q."/>
            <person name="Chen S.P."/>
            <person name="Lan S."/>
            <person name="Tsai W.C."/>
            <person name="Van de Peer Y."/>
            <person name="Liu Z.J."/>
        </authorList>
    </citation>
    <scope>NUCLEOTIDE SEQUENCE [LARGE SCALE GENOMIC DNA]</scope>
    <source>
        <strain evidence="1">Lor287</strain>
    </source>
</reference>
<dbReference type="AlphaFoldDB" id="A0AAP0BK74"/>
<accession>A0AAP0BK74</accession>
<comment type="caution">
    <text evidence="1">The sequence shown here is derived from an EMBL/GenBank/DDBJ whole genome shotgun (WGS) entry which is preliminary data.</text>
</comment>
<sequence length="68" mass="7342">MEEDEAEVSGVGITGKCIPGRKRSSVKQHIGQCKSRLQVRFPSGNPAGFPRKFLPEAGFLVSRVPGLC</sequence>
<organism evidence="1 2">
    <name type="scientific">Platanthera zijinensis</name>
    <dbReference type="NCBI Taxonomy" id="2320716"/>
    <lineage>
        <taxon>Eukaryota</taxon>
        <taxon>Viridiplantae</taxon>
        <taxon>Streptophyta</taxon>
        <taxon>Embryophyta</taxon>
        <taxon>Tracheophyta</taxon>
        <taxon>Spermatophyta</taxon>
        <taxon>Magnoliopsida</taxon>
        <taxon>Liliopsida</taxon>
        <taxon>Asparagales</taxon>
        <taxon>Orchidaceae</taxon>
        <taxon>Orchidoideae</taxon>
        <taxon>Orchideae</taxon>
        <taxon>Orchidinae</taxon>
        <taxon>Platanthera</taxon>
    </lineage>
</organism>